<keyword evidence="1" id="KW-0472">Membrane</keyword>
<dbReference type="InterPro" id="IPR005151">
    <property type="entry name" value="Tail-specific_protease"/>
</dbReference>
<dbReference type="AlphaFoldDB" id="A0A150XS64"/>
<keyword evidence="1" id="KW-1133">Transmembrane helix</keyword>
<evidence type="ECO:0000259" key="2">
    <source>
        <dbReference type="Pfam" id="PF03572"/>
    </source>
</evidence>
<evidence type="ECO:0000313" key="4">
    <source>
        <dbReference type="Proteomes" id="UP000075583"/>
    </source>
</evidence>
<keyword evidence="4" id="KW-1185">Reference proteome</keyword>
<dbReference type="InterPro" id="IPR029045">
    <property type="entry name" value="ClpP/crotonase-like_dom_sf"/>
</dbReference>
<dbReference type="Proteomes" id="UP000075583">
    <property type="component" value="Unassembled WGS sequence"/>
</dbReference>
<dbReference type="PANTHER" id="PTHR11261:SF3">
    <property type="entry name" value="RETINOL-BINDING PROTEIN 3"/>
    <property type="match status" value="1"/>
</dbReference>
<keyword evidence="1" id="KW-0812">Transmembrane</keyword>
<dbReference type="EMBL" id="LQZQ01000002">
    <property type="protein sequence ID" value="KYG81563.1"/>
    <property type="molecule type" value="Genomic_DNA"/>
</dbReference>
<gene>
    <name evidence="3" type="ORF">MB14_13335</name>
</gene>
<dbReference type="PANTHER" id="PTHR11261">
    <property type="entry name" value="INTERPHOTORECEPTOR RETINOID-BINDING PROTEIN"/>
    <property type="match status" value="1"/>
</dbReference>
<proteinExistence type="predicted"/>
<reference evidence="3" key="1">
    <citation type="submission" date="2016-01" db="EMBL/GenBank/DDBJ databases">
        <title>Genome sequencing of Roseivirga ehrenbergii KMM 6017.</title>
        <authorList>
            <person name="Selvaratnam C."/>
            <person name="Thevarajoo S."/>
            <person name="Goh K.M."/>
            <person name="Ee R."/>
            <person name="Chan K.-G."/>
            <person name="Chong C.S."/>
        </authorList>
    </citation>
    <scope>NUCLEOTIDE SEQUENCE [LARGE SCALE GENOMIC DNA]</scope>
    <source>
        <strain evidence="3">KMM 6017</strain>
    </source>
</reference>
<sequence length="526" mass="58897">MNPIIHPDDQNRNRMIRNTAIKVLKSTFTIIMMMVLSLSAFANNGFDHSLSKQQAAQDLSFYFKLIDEQHGNPYAYISRAEFKQLVDANINSLPEIISYQHFSNLVIELNQKLRCGHTAVSIDTQILKTATEKSDFFPYPVSIIDNEVYIDFEGGTLPLGSKIVSINGIPSQQLLKELTALTITDGFIETKKFREVEQKFGYYFFLKYGASPEFNVNSNLNGKTNTTTIQGIPGNQMMANNYMRPVYQTNERYIHFTHVDAIDSLQTLVLTLNTFQASPEWFFQKIYDQYSAASKGAGVNNLVLDLRNNEGGDRRLLNFLYKMIAGTDLVDPSSTSTRSLKITHEDQLRGINGAVGSEEVVANAEQYLEKHFSANAKGEFVNDTQNWHEEFELGFDLKDMKFEGQVYVLTSGKTFSAAADFARILGQLDNVILVGEETGGANAGRTANMLLNYSLPNSALMVQVPVISETFQNKGDKNEKGRGVFPDFTVKKTYADLINKQDAVFNFTLDLIAHKPNLVASTSLGQ</sequence>
<dbReference type="Gene3D" id="3.90.226.10">
    <property type="entry name" value="2-enoyl-CoA Hydratase, Chain A, domain 1"/>
    <property type="match status" value="1"/>
</dbReference>
<protein>
    <recommendedName>
        <fullName evidence="2">Tail specific protease domain-containing protein</fullName>
    </recommendedName>
</protein>
<feature type="domain" description="Tail specific protease" evidence="2">
    <location>
        <begin position="269"/>
        <end position="490"/>
    </location>
</feature>
<evidence type="ECO:0000256" key="1">
    <source>
        <dbReference type="SAM" id="Phobius"/>
    </source>
</evidence>
<dbReference type="STRING" id="279360.MB14_13335"/>
<dbReference type="SUPFAM" id="SSF52096">
    <property type="entry name" value="ClpP/crotonase"/>
    <property type="match status" value="1"/>
</dbReference>
<feature type="transmembrane region" description="Helical" evidence="1">
    <location>
        <begin position="21"/>
        <end position="42"/>
    </location>
</feature>
<organism evidence="3 4">
    <name type="scientific">Roseivirga ehrenbergii (strain DSM 102268 / JCM 13514 / KCTC 12282 / NCIMB 14502 / KMM 6017)</name>
    <dbReference type="NCBI Taxonomy" id="279360"/>
    <lineage>
        <taxon>Bacteria</taxon>
        <taxon>Pseudomonadati</taxon>
        <taxon>Bacteroidota</taxon>
        <taxon>Cytophagia</taxon>
        <taxon>Cytophagales</taxon>
        <taxon>Roseivirgaceae</taxon>
        <taxon>Roseivirga</taxon>
    </lineage>
</organism>
<dbReference type="Pfam" id="PF03572">
    <property type="entry name" value="Peptidase_S41"/>
    <property type="match status" value="1"/>
</dbReference>
<dbReference type="GO" id="GO:0008236">
    <property type="term" value="F:serine-type peptidase activity"/>
    <property type="evidence" value="ECO:0007669"/>
    <property type="project" value="InterPro"/>
</dbReference>
<name>A0A150XS64_ROSEK</name>
<accession>A0A150XS64</accession>
<evidence type="ECO:0000313" key="3">
    <source>
        <dbReference type="EMBL" id="KYG81563.1"/>
    </source>
</evidence>
<comment type="caution">
    <text evidence="3">The sequence shown here is derived from an EMBL/GenBank/DDBJ whole genome shotgun (WGS) entry which is preliminary data.</text>
</comment>
<dbReference type="GO" id="GO:0006508">
    <property type="term" value="P:proteolysis"/>
    <property type="evidence" value="ECO:0007669"/>
    <property type="project" value="InterPro"/>
</dbReference>